<dbReference type="GO" id="GO:0003677">
    <property type="term" value="F:DNA binding"/>
    <property type="evidence" value="ECO:0007669"/>
    <property type="project" value="InterPro"/>
</dbReference>
<dbReference type="GO" id="GO:0016887">
    <property type="term" value="F:ATP hydrolysis activity"/>
    <property type="evidence" value="ECO:0007669"/>
    <property type="project" value="InterPro"/>
</dbReference>
<dbReference type="OrthoDB" id="10252227at2759"/>
<dbReference type="Pfam" id="PF12054">
    <property type="entry name" value="DUF3535"/>
    <property type="match status" value="1"/>
</dbReference>
<feature type="region of interest" description="Disordered" evidence="1">
    <location>
        <begin position="249"/>
        <end position="281"/>
    </location>
</feature>
<evidence type="ECO:0000313" key="4">
    <source>
        <dbReference type="Proteomes" id="UP000770661"/>
    </source>
</evidence>
<evidence type="ECO:0000313" key="3">
    <source>
        <dbReference type="EMBL" id="KAG0718912.1"/>
    </source>
</evidence>
<dbReference type="Proteomes" id="UP000770661">
    <property type="component" value="Unassembled WGS sequence"/>
</dbReference>
<reference evidence="3" key="1">
    <citation type="submission" date="2020-07" db="EMBL/GenBank/DDBJ databases">
        <title>The High-quality genome of the commercially important snow crab, Chionoecetes opilio.</title>
        <authorList>
            <person name="Jeong J.-H."/>
            <person name="Ryu S."/>
        </authorList>
    </citation>
    <scope>NUCLEOTIDE SEQUENCE</scope>
    <source>
        <strain evidence="3">MADBK_172401_WGS</strain>
        <tissue evidence="3">Digestive gland</tissue>
    </source>
</reference>
<dbReference type="PANTHER" id="PTHR36498:SF1">
    <property type="entry name" value="TATA-BINDING PROTEIN-ASSOCIATED FACTOR 172"/>
    <property type="match status" value="1"/>
</dbReference>
<protein>
    <submittedName>
        <fullName evidence="3">TATA-binding protein-associated factor 172</fullName>
    </submittedName>
</protein>
<evidence type="ECO:0000256" key="1">
    <source>
        <dbReference type="SAM" id="MobiDB-lite"/>
    </source>
</evidence>
<proteinExistence type="predicted"/>
<organism evidence="3 4">
    <name type="scientific">Chionoecetes opilio</name>
    <name type="common">Atlantic snow crab</name>
    <name type="synonym">Cancer opilio</name>
    <dbReference type="NCBI Taxonomy" id="41210"/>
    <lineage>
        <taxon>Eukaryota</taxon>
        <taxon>Metazoa</taxon>
        <taxon>Ecdysozoa</taxon>
        <taxon>Arthropoda</taxon>
        <taxon>Crustacea</taxon>
        <taxon>Multicrustacea</taxon>
        <taxon>Malacostraca</taxon>
        <taxon>Eumalacostraca</taxon>
        <taxon>Eucarida</taxon>
        <taxon>Decapoda</taxon>
        <taxon>Pleocyemata</taxon>
        <taxon>Brachyura</taxon>
        <taxon>Eubrachyura</taxon>
        <taxon>Majoidea</taxon>
        <taxon>Majidae</taxon>
        <taxon>Chionoecetes</taxon>
    </lineage>
</organism>
<keyword evidence="4" id="KW-1185">Reference proteome</keyword>
<dbReference type="PANTHER" id="PTHR36498">
    <property type="entry name" value="TATA-BINDING PROTEIN-ASSOCIATED FACTOR 172"/>
    <property type="match status" value="1"/>
</dbReference>
<name>A0A8J4Y210_CHIOP</name>
<sequence length="453" mass="49224">MPGLDYPPDEGPMECYVRLLVAHLASRSALQRFGAGAVVRAWAASQPPHPCSPMLQQALHTCLTEVVYYDEIALSFTRLQQETQDFMAMLRHYKLPLDHSLSTAPVLTLEQVSLGDLDPDAEWPDGPRSLALGRLRPKVLATLEERRKAIQSSVSQTSSDQLTLATTSQAMIAGAVVRFEALPAKLNPVIKPLIDSLKKEKNEQLQGVSAQDLTCLLEVCARRPSGPNNKIIKNLANFLCVDPEHTPRIPSTERQLLRRSSSALGGRPPGRPPAGAKREDPAELTDTIMDTELQHAAEVQRRGCTLALHSITSHFGSALPQKAPQLWQMLTEPLQHTTRLHKLSVLPSDHSSGGPAQSKARPPSPDHEALKPTQGSQDPTKSSLKSCKLADNSHARSLDVSSGALEASSGCVEGQAKSVAANVENTQEAVYWLQLMEVVVPALHPVLVEQVSH</sequence>
<feature type="region of interest" description="Disordered" evidence="1">
    <location>
        <begin position="345"/>
        <end position="389"/>
    </location>
</feature>
<dbReference type="EMBL" id="JACEEZ010015314">
    <property type="protein sequence ID" value="KAG0718912.1"/>
    <property type="molecule type" value="Genomic_DNA"/>
</dbReference>
<accession>A0A8J4Y210</accession>
<gene>
    <name evidence="3" type="primary">BTAF1_1</name>
    <name evidence="3" type="ORF">GWK47_007424</name>
</gene>
<feature type="domain" description="Mot1 central" evidence="2">
    <location>
        <begin position="7"/>
        <end position="329"/>
    </location>
</feature>
<comment type="caution">
    <text evidence="3">The sequence shown here is derived from an EMBL/GenBank/DDBJ whole genome shotgun (WGS) entry which is preliminary data.</text>
</comment>
<dbReference type="GO" id="GO:0017025">
    <property type="term" value="F:TBP-class protein binding"/>
    <property type="evidence" value="ECO:0007669"/>
    <property type="project" value="InterPro"/>
</dbReference>
<evidence type="ECO:0000259" key="2">
    <source>
        <dbReference type="Pfam" id="PF12054"/>
    </source>
</evidence>
<feature type="compositionally biased region" description="Polar residues" evidence="1">
    <location>
        <begin position="373"/>
        <end position="385"/>
    </location>
</feature>
<dbReference type="InterPro" id="IPR044972">
    <property type="entry name" value="Mot1"/>
</dbReference>
<dbReference type="AlphaFoldDB" id="A0A8J4Y210"/>
<dbReference type="InterPro" id="IPR022707">
    <property type="entry name" value="Mot1_central_dom"/>
</dbReference>